<keyword evidence="4 8" id="KW-0547">Nucleotide-binding</keyword>
<proteinExistence type="inferred from homology"/>
<feature type="binding site" evidence="8">
    <location>
        <position position="52"/>
    </location>
    <ligand>
        <name>Mg(2+)</name>
        <dbReference type="ChEBI" id="CHEBI:18420"/>
    </ligand>
</feature>
<dbReference type="NCBIfam" id="TIGR00347">
    <property type="entry name" value="bioD"/>
    <property type="match status" value="1"/>
</dbReference>
<evidence type="ECO:0000256" key="4">
    <source>
        <dbReference type="ARBA" id="ARBA00022741"/>
    </source>
</evidence>
<dbReference type="SUPFAM" id="SSF52540">
    <property type="entry name" value="P-loop containing nucleoside triphosphate hydrolases"/>
    <property type="match status" value="1"/>
</dbReference>
<name>A0A9D7LNU2_9RHOO</name>
<evidence type="ECO:0000256" key="1">
    <source>
        <dbReference type="ARBA" id="ARBA00022490"/>
    </source>
</evidence>
<comment type="caution">
    <text evidence="8">Lacks conserved residue(s) required for the propagation of feature annotation.</text>
</comment>
<keyword evidence="5 8" id="KW-0093">Biotin biosynthesis</keyword>
<feature type="binding site" evidence="8">
    <location>
        <begin position="173"/>
        <end position="174"/>
    </location>
    <ligand>
        <name>ATP</name>
        <dbReference type="ChEBI" id="CHEBI:30616"/>
    </ligand>
</feature>
<evidence type="ECO:0000256" key="2">
    <source>
        <dbReference type="ARBA" id="ARBA00022598"/>
    </source>
</evidence>
<comment type="catalytic activity">
    <reaction evidence="8">
        <text>(7R,8S)-7,8-diammoniononanoate + CO2 + ATP = (4R,5S)-dethiobiotin + ADP + phosphate + 3 H(+)</text>
        <dbReference type="Rhea" id="RHEA:15805"/>
        <dbReference type="ChEBI" id="CHEBI:15378"/>
        <dbReference type="ChEBI" id="CHEBI:16526"/>
        <dbReference type="ChEBI" id="CHEBI:30616"/>
        <dbReference type="ChEBI" id="CHEBI:43474"/>
        <dbReference type="ChEBI" id="CHEBI:149469"/>
        <dbReference type="ChEBI" id="CHEBI:149473"/>
        <dbReference type="ChEBI" id="CHEBI:456216"/>
        <dbReference type="EC" id="6.3.3.3"/>
    </reaction>
</comment>
<evidence type="ECO:0000313" key="9">
    <source>
        <dbReference type="EMBL" id="MBK8891205.1"/>
    </source>
</evidence>
<dbReference type="PANTHER" id="PTHR43210">
    <property type="entry name" value="DETHIOBIOTIN SYNTHETASE"/>
    <property type="match status" value="1"/>
</dbReference>
<dbReference type="FunFam" id="3.40.50.300:FF:000292">
    <property type="entry name" value="ATP-dependent dethiobiotin synthetase BioD"/>
    <property type="match status" value="1"/>
</dbReference>
<dbReference type="Pfam" id="PF13500">
    <property type="entry name" value="AAA_26"/>
    <property type="match status" value="1"/>
</dbReference>
<organism evidence="9 10">
    <name type="scientific">Candidatus Dechloromonas phosphorivorans</name>
    <dbReference type="NCBI Taxonomy" id="2899244"/>
    <lineage>
        <taxon>Bacteria</taxon>
        <taxon>Pseudomonadati</taxon>
        <taxon>Pseudomonadota</taxon>
        <taxon>Betaproteobacteria</taxon>
        <taxon>Rhodocyclales</taxon>
        <taxon>Azonexaceae</taxon>
        <taxon>Dechloromonas</taxon>
    </lineage>
</organism>
<comment type="pathway">
    <text evidence="8">Cofactor biosynthesis; biotin biosynthesis; biotin from 7,8-diaminononanoate: step 1/2.</text>
</comment>
<reference evidence="9" key="1">
    <citation type="submission" date="2020-10" db="EMBL/GenBank/DDBJ databases">
        <title>Connecting structure to function with the recovery of over 1000 high-quality activated sludge metagenome-assembled genomes encoding full-length rRNA genes using long-read sequencing.</title>
        <authorList>
            <person name="Singleton C.M."/>
            <person name="Petriglieri F."/>
            <person name="Kristensen J.M."/>
            <person name="Kirkegaard R.H."/>
            <person name="Michaelsen T.Y."/>
            <person name="Andersen M.H."/>
            <person name="Karst S.M."/>
            <person name="Dueholm M.S."/>
            <person name="Nielsen P.H."/>
            <person name="Albertsen M."/>
        </authorList>
    </citation>
    <scope>NUCLEOTIDE SEQUENCE</scope>
    <source>
        <strain evidence="9">OdNE_18-Q3-R46-58_BAT3C.305</strain>
    </source>
</reference>
<evidence type="ECO:0000313" key="10">
    <source>
        <dbReference type="Proteomes" id="UP000808146"/>
    </source>
</evidence>
<dbReference type="Proteomes" id="UP000808146">
    <property type="component" value="Unassembled WGS sequence"/>
</dbReference>
<comment type="caution">
    <text evidence="9">The sequence shown here is derived from an EMBL/GenBank/DDBJ whole genome shotgun (WGS) entry which is preliminary data.</text>
</comment>
<dbReference type="GO" id="GO:0042803">
    <property type="term" value="F:protein homodimerization activity"/>
    <property type="evidence" value="ECO:0007669"/>
    <property type="project" value="UniProtKB-ARBA"/>
</dbReference>
<feature type="binding site" evidence="8">
    <location>
        <position position="52"/>
    </location>
    <ligand>
        <name>ATP</name>
        <dbReference type="ChEBI" id="CHEBI:30616"/>
    </ligand>
</feature>
<comment type="function">
    <text evidence="8">Catalyzes a mechanistically unusual reaction, the ATP-dependent insertion of CO2 between the N7 and N8 nitrogen atoms of 7,8-diaminopelargonic acid (DAPA, also called 7,8-diammoniononanoate) to form a ureido ring.</text>
</comment>
<dbReference type="Gene3D" id="3.40.50.300">
    <property type="entry name" value="P-loop containing nucleotide triphosphate hydrolases"/>
    <property type="match status" value="1"/>
</dbReference>
<dbReference type="GO" id="GO:0005524">
    <property type="term" value="F:ATP binding"/>
    <property type="evidence" value="ECO:0007669"/>
    <property type="project" value="UniProtKB-UniRule"/>
</dbReference>
<keyword evidence="3 8" id="KW-0479">Metal-binding</keyword>
<evidence type="ECO:0000256" key="6">
    <source>
        <dbReference type="ARBA" id="ARBA00022840"/>
    </source>
</evidence>
<comment type="subcellular location">
    <subcellularLocation>
        <location evidence="8">Cytoplasm</location>
    </subcellularLocation>
</comment>
<feature type="active site" evidence="8">
    <location>
        <position position="38"/>
    </location>
</feature>
<evidence type="ECO:0000256" key="5">
    <source>
        <dbReference type="ARBA" id="ARBA00022756"/>
    </source>
</evidence>
<evidence type="ECO:0000256" key="8">
    <source>
        <dbReference type="HAMAP-Rule" id="MF_00336"/>
    </source>
</evidence>
<dbReference type="PANTHER" id="PTHR43210:SF5">
    <property type="entry name" value="DETHIOBIOTIN SYNTHETASE"/>
    <property type="match status" value="1"/>
</dbReference>
<dbReference type="InterPro" id="IPR027417">
    <property type="entry name" value="P-loop_NTPase"/>
</dbReference>
<evidence type="ECO:0000256" key="3">
    <source>
        <dbReference type="ARBA" id="ARBA00022723"/>
    </source>
</evidence>
<dbReference type="HAMAP" id="MF_00336">
    <property type="entry name" value="BioD"/>
    <property type="match status" value="1"/>
</dbReference>
<dbReference type="InterPro" id="IPR004472">
    <property type="entry name" value="DTB_synth_BioD"/>
</dbReference>
<keyword evidence="2 8" id="KW-0436">Ligase</keyword>
<dbReference type="AlphaFoldDB" id="A0A9D7LNU2"/>
<keyword evidence="7 8" id="KW-0460">Magnesium</keyword>
<dbReference type="GO" id="GO:0005829">
    <property type="term" value="C:cytosol"/>
    <property type="evidence" value="ECO:0007669"/>
    <property type="project" value="TreeGrafter"/>
</dbReference>
<feature type="binding site" evidence="8">
    <location>
        <position position="17"/>
    </location>
    <ligand>
        <name>Mg(2+)</name>
        <dbReference type="ChEBI" id="CHEBI:18420"/>
    </ligand>
</feature>
<protein>
    <recommendedName>
        <fullName evidence="8">ATP-dependent dethiobiotin synthetase BioD</fullName>
        <ecNumber evidence="8">6.3.3.3</ecNumber>
    </recommendedName>
    <alternativeName>
        <fullName evidence="8">DTB synthetase</fullName>
        <shortName evidence="8">DTBS</shortName>
    </alternativeName>
    <alternativeName>
        <fullName evidence="8">Dethiobiotin synthase</fullName>
    </alternativeName>
</protein>
<comment type="subunit">
    <text evidence="8">Homodimer.</text>
</comment>
<dbReference type="EMBL" id="JADKBR010000017">
    <property type="protein sequence ID" value="MBK8891205.1"/>
    <property type="molecule type" value="Genomic_DNA"/>
</dbReference>
<evidence type="ECO:0000256" key="7">
    <source>
        <dbReference type="ARBA" id="ARBA00022842"/>
    </source>
</evidence>
<sequence length="222" mass="23009">MRHAYFLTGTDTEIGKTFVTCALLYRARRLGLTAAGIKPVAAGTDAAGRNEDVECIRAASDVKLAEDVINPYCFAPAIAPHLAAAEAGVRIDFARIAAACASARQRANLVIVEGVGGFCVPLGGDRDSADLAVALALPVILVVGLRLGCINHALLTAEAIAARGLTLAGWVANRIDPDMARAEDNITALRERLAAPLLGSVPRITGGQPAEAASYLDLPPGF</sequence>
<dbReference type="GO" id="GO:0000287">
    <property type="term" value="F:magnesium ion binding"/>
    <property type="evidence" value="ECO:0007669"/>
    <property type="project" value="UniProtKB-UniRule"/>
</dbReference>
<dbReference type="PIRSF" id="PIRSF006755">
    <property type="entry name" value="DTB_synth"/>
    <property type="match status" value="1"/>
</dbReference>
<feature type="binding site" evidence="8">
    <location>
        <begin position="202"/>
        <end position="204"/>
    </location>
    <ligand>
        <name>ATP</name>
        <dbReference type="ChEBI" id="CHEBI:30616"/>
    </ligand>
</feature>
<keyword evidence="1 8" id="KW-0963">Cytoplasm</keyword>
<accession>A0A9D7LNU2</accession>
<dbReference type="CDD" id="cd03109">
    <property type="entry name" value="DTBS"/>
    <property type="match status" value="1"/>
</dbReference>
<gene>
    <name evidence="8 9" type="primary">bioD</name>
    <name evidence="9" type="ORF">IPN75_12945</name>
</gene>
<dbReference type="GO" id="GO:0004141">
    <property type="term" value="F:dethiobiotin synthase activity"/>
    <property type="evidence" value="ECO:0007669"/>
    <property type="project" value="UniProtKB-UniRule"/>
</dbReference>
<comment type="similarity">
    <text evidence="8">Belongs to the dethiobiotin synthetase family.</text>
</comment>
<feature type="binding site" evidence="8">
    <location>
        <position position="113"/>
    </location>
    <ligand>
        <name>Mg(2+)</name>
        <dbReference type="ChEBI" id="CHEBI:18420"/>
    </ligand>
</feature>
<dbReference type="GO" id="GO:0009102">
    <property type="term" value="P:biotin biosynthetic process"/>
    <property type="evidence" value="ECO:0007669"/>
    <property type="project" value="UniProtKB-UniRule"/>
</dbReference>
<feature type="binding site" evidence="8">
    <location>
        <begin position="113"/>
        <end position="116"/>
    </location>
    <ligand>
        <name>ATP</name>
        <dbReference type="ChEBI" id="CHEBI:30616"/>
    </ligand>
</feature>
<dbReference type="EC" id="6.3.3.3" evidence="8"/>
<comment type="cofactor">
    <cofactor evidence="8">
        <name>Mg(2+)</name>
        <dbReference type="ChEBI" id="CHEBI:18420"/>
    </cofactor>
</comment>
<feature type="binding site" evidence="8">
    <location>
        <begin position="13"/>
        <end position="18"/>
    </location>
    <ligand>
        <name>ATP</name>
        <dbReference type="ChEBI" id="CHEBI:30616"/>
    </ligand>
</feature>
<keyword evidence="6 8" id="KW-0067">ATP-binding</keyword>